<accession>A0A931G5W7</accession>
<keyword evidence="2" id="KW-1185">Reference proteome</keyword>
<dbReference type="EMBL" id="JADQTO010000062">
    <property type="protein sequence ID" value="MBG0569251.1"/>
    <property type="molecule type" value="Genomic_DNA"/>
</dbReference>
<evidence type="ECO:0000313" key="2">
    <source>
        <dbReference type="Proteomes" id="UP000598146"/>
    </source>
</evidence>
<evidence type="ECO:0000313" key="1">
    <source>
        <dbReference type="EMBL" id="MBG0569251.1"/>
    </source>
</evidence>
<gene>
    <name evidence="1" type="ORF">I4J89_48425</name>
</gene>
<dbReference type="RefSeq" id="WP_196420994.1">
    <property type="nucleotide sequence ID" value="NZ_JADQTO010000062.1"/>
</dbReference>
<sequence length="179" mass="20490">MRDETVLGVDLDRLLRSDDDGRRQWLERRQPVAPEPNWWLHLLLLIDERWESQPAERAAWAQLKIWALNQARPVLGQGEVAERLAYLVSQMRDAGMAASVLPSADTVVRACLDAIRVSVDQVAVLTDRQNLYALERQPMLDSRRARKLVNAAERHLADLDDPDLADRLCTWLAIKPRLV</sequence>
<dbReference type="AlphaFoldDB" id="A0A931G5W7"/>
<dbReference type="Proteomes" id="UP000598146">
    <property type="component" value="Unassembled WGS sequence"/>
</dbReference>
<comment type="caution">
    <text evidence="1">The sequence shown here is derived from an EMBL/GenBank/DDBJ whole genome shotgun (WGS) entry which is preliminary data.</text>
</comment>
<protein>
    <submittedName>
        <fullName evidence="1">Uncharacterized protein</fullName>
    </submittedName>
</protein>
<organism evidence="1 2">
    <name type="scientific">Actinoplanes aureus</name>
    <dbReference type="NCBI Taxonomy" id="2792083"/>
    <lineage>
        <taxon>Bacteria</taxon>
        <taxon>Bacillati</taxon>
        <taxon>Actinomycetota</taxon>
        <taxon>Actinomycetes</taxon>
        <taxon>Micromonosporales</taxon>
        <taxon>Micromonosporaceae</taxon>
        <taxon>Actinoplanes</taxon>
    </lineage>
</organism>
<name>A0A931G5W7_9ACTN</name>
<reference evidence="1" key="1">
    <citation type="submission" date="2020-11" db="EMBL/GenBank/DDBJ databases">
        <title>Isolation and identification of active actinomycetes.</title>
        <authorList>
            <person name="Sun X."/>
        </authorList>
    </citation>
    <scope>NUCLEOTIDE SEQUENCE</scope>
    <source>
        <strain evidence="1">NEAU-A11</strain>
    </source>
</reference>
<proteinExistence type="predicted"/>